<evidence type="ECO:0000313" key="3">
    <source>
        <dbReference type="EMBL" id="GAT33372.1"/>
    </source>
</evidence>
<comment type="similarity">
    <text evidence="1">Belongs to the 4-hydroxybenzoyl-CoA thioesterase family.</text>
</comment>
<accession>A0A146G7P3</accession>
<evidence type="ECO:0000256" key="1">
    <source>
        <dbReference type="ARBA" id="ARBA00005953"/>
    </source>
</evidence>
<dbReference type="EMBL" id="BDCO01000002">
    <property type="protein sequence ID" value="GAT33372.1"/>
    <property type="molecule type" value="Genomic_DNA"/>
</dbReference>
<dbReference type="GO" id="GO:0047617">
    <property type="term" value="F:fatty acyl-CoA hydrolase activity"/>
    <property type="evidence" value="ECO:0007669"/>
    <property type="project" value="TreeGrafter"/>
</dbReference>
<comment type="caution">
    <text evidence="3">The sequence shown here is derived from an EMBL/GenBank/DDBJ whole genome shotgun (WGS) entry which is preliminary data.</text>
</comment>
<dbReference type="AlphaFoldDB" id="A0A146G7P3"/>
<dbReference type="InterPro" id="IPR029069">
    <property type="entry name" value="HotDog_dom_sf"/>
</dbReference>
<dbReference type="Gene3D" id="3.10.129.10">
    <property type="entry name" value="Hotdog Thioesterase"/>
    <property type="match status" value="1"/>
</dbReference>
<sequence length="141" mass="16015">MEVSDRCRISTDIRVMYFDTDAGGVVHNIVYLRFIETARTLLAMNMGMSFEEIKRTQIHPVVVRTEIDYKRPAVLGDIVVVNGWLAETTPARFWVEFEIVRPSDSTLLVKCRQSLALVQMPAGKLIRLPEGFPENFVMPAA</sequence>
<reference evidence="4" key="1">
    <citation type="journal article" date="2017" name="Genome Announc.">
        <title>Draft Genome Sequence of Terrimicrobium sacchariphilum NM-5T, a Facultative Anaerobic Soil Bacterium of the Class Spartobacteria.</title>
        <authorList>
            <person name="Qiu Y.L."/>
            <person name="Tourlousse D.M."/>
            <person name="Matsuura N."/>
            <person name="Ohashi A."/>
            <person name="Sekiguchi Y."/>
        </authorList>
    </citation>
    <scope>NUCLEOTIDE SEQUENCE [LARGE SCALE GENOMIC DNA]</scope>
    <source>
        <strain evidence="4">NM-5</strain>
    </source>
</reference>
<gene>
    <name evidence="3" type="ORF">TSACC_21787</name>
</gene>
<keyword evidence="2" id="KW-0378">Hydrolase</keyword>
<dbReference type="InterPro" id="IPR050563">
    <property type="entry name" value="4-hydroxybenzoyl-CoA_TE"/>
</dbReference>
<dbReference type="PANTHER" id="PTHR31793:SF27">
    <property type="entry name" value="NOVEL THIOESTERASE SUPERFAMILY DOMAIN AND SAPOSIN A-TYPE DOMAIN CONTAINING PROTEIN (0610012H03RIK)"/>
    <property type="match status" value="1"/>
</dbReference>
<dbReference type="CDD" id="cd00586">
    <property type="entry name" value="4HBT"/>
    <property type="match status" value="1"/>
</dbReference>
<dbReference type="Pfam" id="PF13279">
    <property type="entry name" value="4HBT_2"/>
    <property type="match status" value="1"/>
</dbReference>
<dbReference type="SUPFAM" id="SSF54637">
    <property type="entry name" value="Thioesterase/thiol ester dehydrase-isomerase"/>
    <property type="match status" value="1"/>
</dbReference>
<dbReference type="PIRSF" id="PIRSF003230">
    <property type="entry name" value="YbgC"/>
    <property type="match status" value="1"/>
</dbReference>
<protein>
    <submittedName>
        <fullName evidence="3">4-hydroxybenzoyl-CoA thioesterase</fullName>
    </submittedName>
</protein>
<keyword evidence="4" id="KW-1185">Reference proteome</keyword>
<name>A0A146G7P3_TERSA</name>
<dbReference type="FunCoup" id="A0A146G7P3">
    <property type="interactions" value="189"/>
</dbReference>
<dbReference type="STRING" id="690879.TSACC_21787"/>
<dbReference type="InterPro" id="IPR006684">
    <property type="entry name" value="YbgC/YbaW"/>
</dbReference>
<dbReference type="Proteomes" id="UP000076023">
    <property type="component" value="Unassembled WGS sequence"/>
</dbReference>
<evidence type="ECO:0000313" key="4">
    <source>
        <dbReference type="Proteomes" id="UP000076023"/>
    </source>
</evidence>
<evidence type="ECO:0000256" key="2">
    <source>
        <dbReference type="ARBA" id="ARBA00022801"/>
    </source>
</evidence>
<organism evidence="3 4">
    <name type="scientific">Terrimicrobium sacchariphilum</name>
    <dbReference type="NCBI Taxonomy" id="690879"/>
    <lineage>
        <taxon>Bacteria</taxon>
        <taxon>Pseudomonadati</taxon>
        <taxon>Verrucomicrobiota</taxon>
        <taxon>Terrimicrobiia</taxon>
        <taxon>Terrimicrobiales</taxon>
        <taxon>Terrimicrobiaceae</taxon>
        <taxon>Terrimicrobium</taxon>
    </lineage>
</organism>
<dbReference type="InParanoid" id="A0A146G7P3"/>
<dbReference type="PANTHER" id="PTHR31793">
    <property type="entry name" value="4-HYDROXYBENZOYL-COA THIOESTERASE FAMILY MEMBER"/>
    <property type="match status" value="1"/>
</dbReference>
<proteinExistence type="inferred from homology"/>